<name>A0A8J2J2T3_9HEXA</name>
<dbReference type="Proteomes" id="UP000708208">
    <property type="component" value="Unassembled WGS sequence"/>
</dbReference>
<accession>A0A8J2J2T3</accession>
<keyword evidence="1" id="KW-0732">Signal</keyword>
<feature type="signal peptide" evidence="1">
    <location>
        <begin position="1"/>
        <end position="22"/>
    </location>
</feature>
<dbReference type="AlphaFoldDB" id="A0A8J2J2T3"/>
<evidence type="ECO:0000313" key="2">
    <source>
        <dbReference type="EMBL" id="CAG7651295.1"/>
    </source>
</evidence>
<evidence type="ECO:0000313" key="3">
    <source>
        <dbReference type="Proteomes" id="UP000708208"/>
    </source>
</evidence>
<evidence type="ECO:0000256" key="1">
    <source>
        <dbReference type="SAM" id="SignalP"/>
    </source>
</evidence>
<organism evidence="2 3">
    <name type="scientific">Allacma fusca</name>
    <dbReference type="NCBI Taxonomy" id="39272"/>
    <lineage>
        <taxon>Eukaryota</taxon>
        <taxon>Metazoa</taxon>
        <taxon>Ecdysozoa</taxon>
        <taxon>Arthropoda</taxon>
        <taxon>Hexapoda</taxon>
        <taxon>Collembola</taxon>
        <taxon>Symphypleona</taxon>
        <taxon>Sminthuridae</taxon>
        <taxon>Allacma</taxon>
    </lineage>
</organism>
<gene>
    <name evidence="2" type="ORF">AFUS01_LOCUS755</name>
</gene>
<feature type="chain" id="PRO_5035166588" evidence="1">
    <location>
        <begin position="23"/>
        <end position="122"/>
    </location>
</feature>
<comment type="caution">
    <text evidence="2">The sequence shown here is derived from an EMBL/GenBank/DDBJ whole genome shotgun (WGS) entry which is preliminary data.</text>
</comment>
<protein>
    <submittedName>
        <fullName evidence="2">Uncharacterized protein</fullName>
    </submittedName>
</protein>
<proteinExistence type="predicted"/>
<sequence length="122" mass="13641">MKTVRKFLVLLFFQIFPRVSPATEFPVIYYCYSNSSSGQASGVCSPEVKIATSTFTFGKVFENNLNVEDVNVIADTAEVLELRCRAPYPIRWLGQKPIGKTRLLENHGNIGFQSSTTSNNLN</sequence>
<keyword evidence="3" id="KW-1185">Reference proteome</keyword>
<dbReference type="EMBL" id="CAJVCH010004009">
    <property type="protein sequence ID" value="CAG7651295.1"/>
    <property type="molecule type" value="Genomic_DNA"/>
</dbReference>
<reference evidence="2" key="1">
    <citation type="submission" date="2021-06" db="EMBL/GenBank/DDBJ databases">
        <authorList>
            <person name="Hodson N. C."/>
            <person name="Mongue J. A."/>
            <person name="Jaron S. K."/>
        </authorList>
    </citation>
    <scope>NUCLEOTIDE SEQUENCE</scope>
</reference>